<dbReference type="InterPro" id="IPR026015">
    <property type="entry name" value="ATP_synth_OSCP/delta_N_sf"/>
</dbReference>
<dbReference type="Gene3D" id="1.10.520.20">
    <property type="entry name" value="N-terminal domain of the delta subunit of the F1F0-ATP synthase"/>
    <property type="match status" value="1"/>
</dbReference>
<evidence type="ECO:0000313" key="7">
    <source>
        <dbReference type="EMBL" id="CAB4956248.1"/>
    </source>
</evidence>
<comment type="subcellular location">
    <subcellularLocation>
        <location evidence="1">Membrane</location>
    </subcellularLocation>
</comment>
<reference evidence="7" key="1">
    <citation type="submission" date="2020-05" db="EMBL/GenBank/DDBJ databases">
        <authorList>
            <person name="Chiriac C."/>
            <person name="Salcher M."/>
            <person name="Ghai R."/>
            <person name="Kavagutti S V."/>
        </authorList>
    </citation>
    <scope>NUCLEOTIDE SEQUENCE</scope>
</reference>
<evidence type="ECO:0000256" key="2">
    <source>
        <dbReference type="ARBA" id="ARBA00022448"/>
    </source>
</evidence>
<evidence type="ECO:0000256" key="1">
    <source>
        <dbReference type="ARBA" id="ARBA00004370"/>
    </source>
</evidence>
<gene>
    <name evidence="7" type="ORF">UFOPK3564_03771</name>
</gene>
<dbReference type="HAMAP" id="MF_01416">
    <property type="entry name" value="ATP_synth_delta_bact"/>
    <property type="match status" value="1"/>
</dbReference>
<dbReference type="InterPro" id="IPR020781">
    <property type="entry name" value="ATPase_OSCP/d_CS"/>
</dbReference>
<keyword evidence="4" id="KW-0406">Ion transport</keyword>
<protein>
    <submittedName>
        <fullName evidence="7">Unannotated protein</fullName>
    </submittedName>
</protein>
<dbReference type="PANTHER" id="PTHR11910">
    <property type="entry name" value="ATP SYNTHASE DELTA CHAIN"/>
    <property type="match status" value="1"/>
</dbReference>
<keyword evidence="6" id="KW-0066">ATP synthesis</keyword>
<dbReference type="GO" id="GO:0016020">
    <property type="term" value="C:membrane"/>
    <property type="evidence" value="ECO:0007669"/>
    <property type="project" value="UniProtKB-SubCell"/>
</dbReference>
<evidence type="ECO:0000256" key="3">
    <source>
        <dbReference type="ARBA" id="ARBA00022781"/>
    </source>
</evidence>
<dbReference type="EMBL" id="CAFBMK010000404">
    <property type="protein sequence ID" value="CAB4956248.1"/>
    <property type="molecule type" value="Genomic_DNA"/>
</dbReference>
<dbReference type="InterPro" id="IPR000711">
    <property type="entry name" value="ATPase_OSCP/dsu"/>
</dbReference>
<accession>A0A6J7KIU7</accession>
<keyword evidence="3" id="KW-0375">Hydrogen ion transport</keyword>
<dbReference type="PRINTS" id="PR00125">
    <property type="entry name" value="ATPASEDELTA"/>
</dbReference>
<dbReference type="PROSITE" id="PS00389">
    <property type="entry name" value="ATPASE_DELTA"/>
    <property type="match status" value="1"/>
</dbReference>
<dbReference type="GO" id="GO:0046933">
    <property type="term" value="F:proton-transporting ATP synthase activity, rotational mechanism"/>
    <property type="evidence" value="ECO:0007669"/>
    <property type="project" value="InterPro"/>
</dbReference>
<evidence type="ECO:0000256" key="5">
    <source>
        <dbReference type="ARBA" id="ARBA00023136"/>
    </source>
</evidence>
<proteinExistence type="inferred from homology"/>
<evidence type="ECO:0000256" key="4">
    <source>
        <dbReference type="ARBA" id="ARBA00023065"/>
    </source>
</evidence>
<organism evidence="7">
    <name type="scientific">freshwater metagenome</name>
    <dbReference type="NCBI Taxonomy" id="449393"/>
    <lineage>
        <taxon>unclassified sequences</taxon>
        <taxon>metagenomes</taxon>
        <taxon>ecological metagenomes</taxon>
    </lineage>
</organism>
<dbReference type="Pfam" id="PF00213">
    <property type="entry name" value="OSCP"/>
    <property type="match status" value="1"/>
</dbReference>
<keyword evidence="5" id="KW-0472">Membrane</keyword>
<dbReference type="AlphaFoldDB" id="A0A6J7KIU7"/>
<evidence type="ECO:0000256" key="6">
    <source>
        <dbReference type="ARBA" id="ARBA00023310"/>
    </source>
</evidence>
<dbReference type="SUPFAM" id="SSF47928">
    <property type="entry name" value="N-terminal domain of the delta subunit of the F1F0-ATP synthase"/>
    <property type="match status" value="1"/>
</dbReference>
<name>A0A6J7KIU7_9ZZZZ</name>
<dbReference type="NCBIfam" id="TIGR01145">
    <property type="entry name" value="ATP_synt_delta"/>
    <property type="match status" value="1"/>
</dbReference>
<sequence>MDQISRVYGRSLFEVAQERDVVSEVREQLGQIVDALSGSRELQLFLASPQFSSQEKRDGLRRAIDGADPIVANLLDVMIENQRLTLLSEVRNEFDARYDDLHKVLPVRISTAIELDEETTARIGRQVGEGTGREVQLTTEVDPDLIGGIVLRVGNQILDASIRQRLENLRRQVATA</sequence>
<keyword evidence="2" id="KW-0813">Transport</keyword>